<evidence type="ECO:0000256" key="7">
    <source>
        <dbReference type="ARBA" id="ARBA00022737"/>
    </source>
</evidence>
<keyword evidence="11 18" id="KW-0472">Membrane</keyword>
<keyword evidence="8" id="KW-0653">Protein transport</keyword>
<evidence type="ECO:0000256" key="1">
    <source>
        <dbReference type="ARBA" id="ARBA00004166"/>
    </source>
</evidence>
<dbReference type="GO" id="GO:0016020">
    <property type="term" value="C:membrane"/>
    <property type="evidence" value="ECO:0007669"/>
    <property type="project" value="InterPro"/>
</dbReference>
<dbReference type="Gene3D" id="2.10.70.80">
    <property type="match status" value="2"/>
</dbReference>
<keyword evidence="4" id="KW-0813">Transport</keyword>
<dbReference type="PANTHER" id="PTHR12106:SF27">
    <property type="entry name" value="SORTILIN-RELATED RECEPTOR"/>
    <property type="match status" value="1"/>
</dbReference>
<evidence type="ECO:0000256" key="18">
    <source>
        <dbReference type="SAM" id="Phobius"/>
    </source>
</evidence>
<dbReference type="Gene3D" id="2.130.10.10">
    <property type="entry name" value="YVTN repeat-like/Quinoprotein amine dehydrogenase"/>
    <property type="match status" value="3"/>
</dbReference>
<proteinExistence type="predicted"/>
<dbReference type="GO" id="GO:0005829">
    <property type="term" value="C:cytosol"/>
    <property type="evidence" value="ECO:0007669"/>
    <property type="project" value="GOC"/>
</dbReference>
<gene>
    <name evidence="21" type="ORF">EJ06DRAFT_302548</name>
</gene>
<evidence type="ECO:0000313" key="21">
    <source>
        <dbReference type="EMBL" id="KAF2404004.1"/>
    </source>
</evidence>
<feature type="domain" description="VPS10" evidence="20">
    <location>
        <begin position="51"/>
        <end position="664"/>
    </location>
</feature>
<evidence type="ECO:0000256" key="2">
    <source>
        <dbReference type="ARBA" id="ARBA00004488"/>
    </source>
</evidence>
<feature type="domain" description="VPS10" evidence="20">
    <location>
        <begin position="702"/>
        <end position="1331"/>
    </location>
</feature>
<evidence type="ECO:0000256" key="14">
    <source>
        <dbReference type="ARBA" id="ARBA00025569"/>
    </source>
</evidence>
<dbReference type="SMART" id="SM00602">
    <property type="entry name" value="VPS10"/>
    <property type="match status" value="2"/>
</dbReference>
<evidence type="ECO:0000256" key="13">
    <source>
        <dbReference type="ARBA" id="ARBA00023180"/>
    </source>
</evidence>
<evidence type="ECO:0000256" key="10">
    <source>
        <dbReference type="ARBA" id="ARBA00023034"/>
    </source>
</evidence>
<dbReference type="Pfam" id="PF15902">
    <property type="entry name" value="Sortilin-Vps10"/>
    <property type="match status" value="2"/>
</dbReference>
<dbReference type="Gene3D" id="3.30.60.270">
    <property type="match status" value="2"/>
</dbReference>
<dbReference type="GO" id="GO:0006895">
    <property type="term" value="P:Golgi to endosome transport"/>
    <property type="evidence" value="ECO:0007669"/>
    <property type="project" value="TreeGrafter"/>
</dbReference>
<feature type="transmembrane region" description="Helical" evidence="18">
    <location>
        <begin position="1342"/>
        <end position="1363"/>
    </location>
</feature>
<evidence type="ECO:0000256" key="16">
    <source>
        <dbReference type="ARBA" id="ARBA00031354"/>
    </source>
</evidence>
<evidence type="ECO:0000256" key="4">
    <source>
        <dbReference type="ARBA" id="ARBA00022448"/>
    </source>
</evidence>
<organism evidence="21 22">
    <name type="scientific">Trichodelitschia bisporula</name>
    <dbReference type="NCBI Taxonomy" id="703511"/>
    <lineage>
        <taxon>Eukaryota</taxon>
        <taxon>Fungi</taxon>
        <taxon>Dikarya</taxon>
        <taxon>Ascomycota</taxon>
        <taxon>Pezizomycotina</taxon>
        <taxon>Dothideomycetes</taxon>
        <taxon>Dothideomycetes incertae sedis</taxon>
        <taxon>Phaeotrichales</taxon>
        <taxon>Phaeotrichaceae</taxon>
        <taxon>Trichodelitschia</taxon>
    </lineage>
</organism>
<dbReference type="InterPro" id="IPR031777">
    <property type="entry name" value="Sortilin_C"/>
</dbReference>
<evidence type="ECO:0000256" key="6">
    <source>
        <dbReference type="ARBA" id="ARBA00022729"/>
    </source>
</evidence>
<keyword evidence="6 19" id="KW-0732">Signal</keyword>
<dbReference type="OrthoDB" id="443634at2759"/>
<evidence type="ECO:0000259" key="20">
    <source>
        <dbReference type="SMART" id="SM00602"/>
    </source>
</evidence>
<comment type="subcellular location">
    <subcellularLocation>
        <location evidence="1">Golgi apparatus</location>
        <location evidence="1">trans-Golgi network membrane</location>
        <topology evidence="1">Multi-pass membrane protein</topology>
    </subcellularLocation>
    <subcellularLocation>
        <location evidence="2">Prevacuolar compartment membrane</location>
        <topology evidence="2">Multi-pass membrane protein</topology>
    </subcellularLocation>
</comment>
<accession>A0A6G1I744</accession>
<keyword evidence="7" id="KW-0677">Repeat</keyword>
<evidence type="ECO:0000256" key="5">
    <source>
        <dbReference type="ARBA" id="ARBA00022692"/>
    </source>
</evidence>
<keyword evidence="13" id="KW-0325">Glycoprotein</keyword>
<protein>
    <recommendedName>
        <fullName evidence="3">Vacuolar protein sorting/targeting protein 10</fullName>
    </recommendedName>
    <alternativeName>
        <fullName evidence="16">Carboxypeptidase Y receptor</fullName>
    </alternativeName>
    <alternativeName>
        <fullName evidence="15 17">Sortilin VPS10</fullName>
    </alternativeName>
</protein>
<dbReference type="GO" id="GO:0006896">
    <property type="term" value="P:Golgi to vacuole transport"/>
    <property type="evidence" value="ECO:0007669"/>
    <property type="project" value="TreeGrafter"/>
</dbReference>
<dbReference type="GO" id="GO:0005794">
    <property type="term" value="C:Golgi apparatus"/>
    <property type="evidence" value="ECO:0007669"/>
    <property type="project" value="UniProtKB-SubCell"/>
</dbReference>
<reference evidence="21" key="1">
    <citation type="journal article" date="2020" name="Stud. Mycol.">
        <title>101 Dothideomycetes genomes: a test case for predicting lifestyles and emergence of pathogens.</title>
        <authorList>
            <person name="Haridas S."/>
            <person name="Albert R."/>
            <person name="Binder M."/>
            <person name="Bloem J."/>
            <person name="Labutti K."/>
            <person name="Salamov A."/>
            <person name="Andreopoulos B."/>
            <person name="Baker S."/>
            <person name="Barry K."/>
            <person name="Bills G."/>
            <person name="Bluhm B."/>
            <person name="Cannon C."/>
            <person name="Castanera R."/>
            <person name="Culley D."/>
            <person name="Daum C."/>
            <person name="Ezra D."/>
            <person name="Gonzalez J."/>
            <person name="Henrissat B."/>
            <person name="Kuo A."/>
            <person name="Liang C."/>
            <person name="Lipzen A."/>
            <person name="Lutzoni F."/>
            <person name="Magnuson J."/>
            <person name="Mondo S."/>
            <person name="Nolan M."/>
            <person name="Ohm R."/>
            <person name="Pangilinan J."/>
            <person name="Park H.-J."/>
            <person name="Ramirez L."/>
            <person name="Alfaro M."/>
            <person name="Sun H."/>
            <person name="Tritt A."/>
            <person name="Yoshinaga Y."/>
            <person name="Zwiers L.-H."/>
            <person name="Turgeon B."/>
            <person name="Goodwin S."/>
            <person name="Spatafora J."/>
            <person name="Crous P."/>
            <person name="Grigoriev I."/>
        </authorList>
    </citation>
    <scope>NUCLEOTIDE SEQUENCE</scope>
    <source>
        <strain evidence="21">CBS 262.69</strain>
    </source>
</reference>
<dbReference type="FunFam" id="2.10.70.80:FF:000001">
    <property type="entry name" value="Sortilin-related VPS10 domain-containing receptor 1"/>
    <property type="match status" value="1"/>
</dbReference>
<comment type="function">
    <text evidence="14">Functions as a sorting receptor in the Golgi compartment required for the intracellular sorting and delivery of soluble vacuolar proteins, like carboxypeptidase Y (CPY) and proteinase A. Executes multiple rounds of sorting by cycling between the late Golgi and a prevacuolar endosome-like compartment.</text>
</comment>
<name>A0A6G1I744_9PEZI</name>
<dbReference type="GO" id="GO:0006623">
    <property type="term" value="P:protein targeting to vacuole"/>
    <property type="evidence" value="ECO:0007669"/>
    <property type="project" value="TreeGrafter"/>
</dbReference>
<evidence type="ECO:0000256" key="15">
    <source>
        <dbReference type="ARBA" id="ARBA00031250"/>
    </source>
</evidence>
<keyword evidence="10" id="KW-0333">Golgi apparatus</keyword>
<keyword evidence="9 18" id="KW-1133">Transmembrane helix</keyword>
<dbReference type="Proteomes" id="UP000799640">
    <property type="component" value="Unassembled WGS sequence"/>
</dbReference>
<dbReference type="EMBL" id="ML996689">
    <property type="protein sequence ID" value="KAF2404004.1"/>
    <property type="molecule type" value="Genomic_DNA"/>
</dbReference>
<evidence type="ECO:0000313" key="22">
    <source>
        <dbReference type="Proteomes" id="UP000799640"/>
    </source>
</evidence>
<dbReference type="FunFam" id="3.30.60.270:FF:000005">
    <property type="entry name" value="Sortilin"/>
    <property type="match status" value="2"/>
</dbReference>
<sequence length="1428" mass="162029">MPSRTSWFRVLLAALSLVATLVAADKSEPDIKVKKFDHPPVNLFFFDDSEVALIVDQQKGIVRRSTNAGEDWDVVDDIKKEHPYAVYPHPYNNQVAVALGRRKTHWITYNQGKDWREFDTEDHPSPSDPLTFHAGDPKKVLFHTERPCIIFDSCPGKTYYTTDGFEHLKLLHSQRRTCLWAKGTPDFGAGDDTVNDNTVVCIVAGRFSLDLKDYRLITSDDFFKTEHEPAMSSGRTITGFQNMAPVKGFIVAAAKALLSRELALYVTRDARTWHRAEFGSHKIEEDAYTVLESTNYSIQVDVMSHRQGMTGALFTSNSNGTYFTRNIEHTNRNRLGLVDFEKIQNIQGIVLVNTVENWEEVEKRMSQGLKKIKSKISFDDGRTFEALKVGDEELHLHSVTNQRNVGRIFSSPAPGIVMGVGNTGDFLDDYSKASLFVSDDAGKTWKTTPLKGPQKWEFGDQGSILFSVAETNADEVSYSINHGRDWKTAKLPVTGVSARELTTIPDSTSLKFVLVATKGEDFYVFSLDFDDLDKRKCGDDDFEKWYARKDKDGKPTCIMGHKQSFKRRKPDADCFIKTEFREILPENEACECEDADFECDFDFVRSDDGKCEPVGRVPAPTGVCKNADDKFKGSSGWRLIPGNDCKRKSGAQKDDLVERPCSEALSPPASGKVSVQVHEFREEQYAQFFYLERDPKASGHDETIVMLSDQNKLYITKDHGKSWKQVTKDEKILAIYPHQFNQDYVYFITPSRKVYYSEDRGETIHSFEAPDIPAPGISVINFHENNPDWLLWIGRKDCRPGSKDCHTLAHVSKKNGQDWDVLLRSVDKCQFMYREGRSKSEQLIYCTQHQADDHSKPKDLVYSEDWFDHKTQVFEDVVNFATMSEFIVVAAKDKDFLKVDASVDGRQFAPAAFPPNFQVEHQTAYTVLDSSTNAVFLHVTVNGEQDHEYGSILKSNSNGTSYVLTLNNVNRNRRGYVDFEKMQGLEGVAIVNVVANPKEVDNGAPKKLKTMITHDDGSDWAYLSPPAKDFLGKSYPCAGKGLDKCALHLHGYTERTDPRDTYSSPSAVGLMLGVGNVGEHLGPANEGDTFITRDGGITWIVAKNGIYMWEYGDQGAIVVLVKKNEPTNMAFYSVDEGDTWQEFQFSDTNMRIEKISTVPSDNSRNFVLWGHLGSRLTTVNLDFTGLADKPCKLDKENLDDSDYWLWTPKHPLKKEESDCLFGHQAQYYRKRTDRVCFNGPPIDRLHDIGRNCSCTRQDFECDYNFERQPDGTCRLVPGLQPADPMQVCRDDPSAFEYHDVTPYRRIPISTCTGGREMDFASQTHPCPGKEDEYVRKRGPSGFALFFAIVLPIAAASGVGYWVWRNWDGKFGRIRENCWGRIVMRRCRCVHIGCCVGAFWRCRWCFGFFFWGLGWVEEGWLLLDEAEWP</sequence>
<evidence type="ECO:0000256" key="8">
    <source>
        <dbReference type="ARBA" id="ARBA00022927"/>
    </source>
</evidence>
<keyword evidence="12" id="KW-0675">Receptor</keyword>
<feature type="signal peptide" evidence="19">
    <location>
        <begin position="1"/>
        <end position="24"/>
    </location>
</feature>
<keyword evidence="5 18" id="KW-0812">Transmembrane</keyword>
<evidence type="ECO:0000256" key="19">
    <source>
        <dbReference type="SAM" id="SignalP"/>
    </source>
</evidence>
<evidence type="ECO:0000256" key="12">
    <source>
        <dbReference type="ARBA" id="ARBA00023170"/>
    </source>
</evidence>
<dbReference type="PANTHER" id="PTHR12106">
    <property type="entry name" value="SORTILIN RELATED"/>
    <property type="match status" value="1"/>
</dbReference>
<dbReference type="InterPro" id="IPR006581">
    <property type="entry name" value="VPS10"/>
</dbReference>
<dbReference type="InterPro" id="IPR015943">
    <property type="entry name" value="WD40/YVTN_repeat-like_dom_sf"/>
</dbReference>
<evidence type="ECO:0000256" key="3">
    <source>
        <dbReference type="ARBA" id="ARBA00015369"/>
    </source>
</evidence>
<dbReference type="SUPFAM" id="SSF110296">
    <property type="entry name" value="Oligoxyloglucan reducing end-specific cellobiohydrolase"/>
    <property type="match status" value="2"/>
</dbReference>
<evidence type="ECO:0000256" key="11">
    <source>
        <dbReference type="ARBA" id="ARBA00023136"/>
    </source>
</evidence>
<dbReference type="InterPro" id="IPR031778">
    <property type="entry name" value="Sortilin_N"/>
</dbReference>
<dbReference type="Pfam" id="PF15901">
    <property type="entry name" value="Sortilin_C"/>
    <property type="match status" value="2"/>
</dbReference>
<feature type="chain" id="PRO_5026359157" description="Vacuolar protein sorting/targeting protein 10" evidence="19">
    <location>
        <begin position="25"/>
        <end position="1428"/>
    </location>
</feature>
<keyword evidence="22" id="KW-1185">Reference proteome</keyword>
<dbReference type="InterPro" id="IPR050310">
    <property type="entry name" value="VPS10-sortilin"/>
</dbReference>
<evidence type="ECO:0000256" key="17">
    <source>
        <dbReference type="ARBA" id="ARBA00031902"/>
    </source>
</evidence>
<evidence type="ECO:0000256" key="9">
    <source>
        <dbReference type="ARBA" id="ARBA00022989"/>
    </source>
</evidence>
<dbReference type="CDD" id="cd15482">
    <property type="entry name" value="Sialidase_non-viral"/>
    <property type="match status" value="2"/>
</dbReference>